<dbReference type="EMBL" id="AQRC01000001">
    <property type="protein sequence ID" value="KFE36639.1"/>
    <property type="molecule type" value="Genomic_DNA"/>
</dbReference>
<name>A0A085U0Z2_9RHOB</name>
<evidence type="ECO:0000313" key="4">
    <source>
        <dbReference type="Proteomes" id="UP000028607"/>
    </source>
</evidence>
<dbReference type="eggNOG" id="COG2340">
    <property type="taxonomic scope" value="Bacteria"/>
</dbReference>
<feature type="signal peptide" evidence="1">
    <location>
        <begin position="1"/>
        <end position="18"/>
    </location>
</feature>
<dbReference type="InterPro" id="IPR035940">
    <property type="entry name" value="CAP_sf"/>
</dbReference>
<evidence type="ECO:0000313" key="3">
    <source>
        <dbReference type="EMBL" id="KFE36639.1"/>
    </source>
</evidence>
<dbReference type="PANTHER" id="PTHR31157:SF1">
    <property type="entry name" value="SCP DOMAIN-CONTAINING PROTEIN"/>
    <property type="match status" value="1"/>
</dbReference>
<dbReference type="InterPro" id="IPR014044">
    <property type="entry name" value="CAP_dom"/>
</dbReference>
<evidence type="ECO:0000259" key="2">
    <source>
        <dbReference type="Pfam" id="PF00188"/>
    </source>
</evidence>
<organism evidence="3 4">
    <name type="scientific">Thioclava atlantica</name>
    <dbReference type="NCBI Taxonomy" id="1317124"/>
    <lineage>
        <taxon>Bacteria</taxon>
        <taxon>Pseudomonadati</taxon>
        <taxon>Pseudomonadota</taxon>
        <taxon>Alphaproteobacteria</taxon>
        <taxon>Rhodobacterales</taxon>
        <taxon>Paracoccaceae</taxon>
        <taxon>Thioclava</taxon>
    </lineage>
</organism>
<sequence>MRWLVALLFALLPVTAMAQGCGGDPQAAAYLEKATSAIRTQQGLNGLARDPRLAAAAQAHACDMARRGYFSHSGRDGSSVKGRARHAGYRACLIAENIAMGQRNAQAAFADWMKSSGHRRNILLKGVAQIGIGIAPARAGRGPYWVMVLGRPC</sequence>
<dbReference type="PROSITE" id="PS51257">
    <property type="entry name" value="PROKAR_LIPOPROTEIN"/>
    <property type="match status" value="1"/>
</dbReference>
<keyword evidence="1" id="KW-0732">Signal</keyword>
<feature type="chain" id="PRO_5001797740" evidence="1">
    <location>
        <begin position="19"/>
        <end position="153"/>
    </location>
</feature>
<feature type="domain" description="SCP" evidence="2">
    <location>
        <begin position="35"/>
        <end position="148"/>
    </location>
</feature>
<dbReference type="Proteomes" id="UP000028607">
    <property type="component" value="Unassembled WGS sequence"/>
</dbReference>
<comment type="caution">
    <text evidence="3">The sequence shown here is derived from an EMBL/GenBank/DDBJ whole genome shotgun (WGS) entry which is preliminary data.</text>
</comment>
<dbReference type="Gene3D" id="3.40.33.10">
    <property type="entry name" value="CAP"/>
    <property type="match status" value="1"/>
</dbReference>
<dbReference type="PATRIC" id="fig|1317124.6.peg.141"/>
<gene>
    <name evidence="3" type="ORF">DW2_00735</name>
</gene>
<dbReference type="OrthoDB" id="9811255at2"/>
<dbReference type="SUPFAM" id="SSF55797">
    <property type="entry name" value="PR-1-like"/>
    <property type="match status" value="1"/>
</dbReference>
<dbReference type="Pfam" id="PF00188">
    <property type="entry name" value="CAP"/>
    <property type="match status" value="1"/>
</dbReference>
<dbReference type="RefSeq" id="WP_051855100.1">
    <property type="nucleotide sequence ID" value="NZ_AQRC01000001.1"/>
</dbReference>
<accession>A0A085U0Z2</accession>
<keyword evidence="4" id="KW-1185">Reference proteome</keyword>
<dbReference type="PANTHER" id="PTHR31157">
    <property type="entry name" value="SCP DOMAIN-CONTAINING PROTEIN"/>
    <property type="match status" value="1"/>
</dbReference>
<protein>
    <submittedName>
        <fullName evidence="3">SCP-like extracellular protein</fullName>
    </submittedName>
</protein>
<reference evidence="4" key="1">
    <citation type="submission" date="2013-04" db="EMBL/GenBank/DDBJ databases">
        <title>Thioclava sp. 13D2W-2 Genome Sequencing.</title>
        <authorList>
            <person name="Lai Q."/>
            <person name="Li G."/>
            <person name="Shao Z."/>
        </authorList>
    </citation>
    <scope>NUCLEOTIDE SEQUENCE [LARGE SCALE GENOMIC DNA]</scope>
    <source>
        <strain evidence="4">13D2W-2</strain>
    </source>
</reference>
<dbReference type="AlphaFoldDB" id="A0A085U0Z2"/>
<evidence type="ECO:0000256" key="1">
    <source>
        <dbReference type="SAM" id="SignalP"/>
    </source>
</evidence>
<proteinExistence type="predicted"/>
<reference evidence="3 4" key="2">
    <citation type="journal article" date="2015" name="Antonie Van Leeuwenhoek">
        <title>Thioclava indica sp. nov., isolated from surface seawater of the Indian Ocean.</title>
        <authorList>
            <person name="Liu Y."/>
            <person name="Lai Q."/>
            <person name="Du J."/>
            <person name="Xu H."/>
            <person name="Jiang L."/>
            <person name="Shao Z."/>
        </authorList>
    </citation>
    <scope>NUCLEOTIDE SEQUENCE [LARGE SCALE GENOMIC DNA]</scope>
    <source>
        <strain evidence="3 4">13D2W-2</strain>
    </source>
</reference>
<dbReference type="CDD" id="cd05379">
    <property type="entry name" value="CAP_bacterial"/>
    <property type="match status" value="1"/>
</dbReference>
<dbReference type="STRING" id="1317124.DW2_00735"/>